<feature type="region of interest" description="Disordered" evidence="1">
    <location>
        <begin position="1"/>
        <end position="27"/>
    </location>
</feature>
<evidence type="ECO:0000256" key="1">
    <source>
        <dbReference type="SAM" id="MobiDB-lite"/>
    </source>
</evidence>
<proteinExistence type="predicted"/>
<accession>A0AAW0DSU4</accession>
<reference evidence="2 3" key="1">
    <citation type="submission" date="2024-01" db="EMBL/GenBank/DDBJ databases">
        <title>A draft genome for a cacao thread blight-causing isolate of Paramarasmius palmivorus.</title>
        <authorList>
            <person name="Baruah I.K."/>
            <person name="Bukari Y."/>
            <person name="Amoako-Attah I."/>
            <person name="Meinhardt L.W."/>
            <person name="Bailey B.A."/>
            <person name="Cohen S.P."/>
        </authorList>
    </citation>
    <scope>NUCLEOTIDE SEQUENCE [LARGE SCALE GENOMIC DNA]</scope>
    <source>
        <strain evidence="2 3">GH-12</strain>
    </source>
</reference>
<evidence type="ECO:0000313" key="2">
    <source>
        <dbReference type="EMBL" id="KAK7054957.1"/>
    </source>
</evidence>
<evidence type="ECO:0000313" key="3">
    <source>
        <dbReference type="Proteomes" id="UP001383192"/>
    </source>
</evidence>
<name>A0AAW0DSU4_9AGAR</name>
<organism evidence="2 3">
    <name type="scientific">Paramarasmius palmivorus</name>
    <dbReference type="NCBI Taxonomy" id="297713"/>
    <lineage>
        <taxon>Eukaryota</taxon>
        <taxon>Fungi</taxon>
        <taxon>Dikarya</taxon>
        <taxon>Basidiomycota</taxon>
        <taxon>Agaricomycotina</taxon>
        <taxon>Agaricomycetes</taxon>
        <taxon>Agaricomycetidae</taxon>
        <taxon>Agaricales</taxon>
        <taxon>Marasmiineae</taxon>
        <taxon>Marasmiaceae</taxon>
        <taxon>Paramarasmius</taxon>
    </lineage>
</organism>
<dbReference type="EMBL" id="JAYKXP010000008">
    <property type="protein sequence ID" value="KAK7054957.1"/>
    <property type="molecule type" value="Genomic_DNA"/>
</dbReference>
<gene>
    <name evidence="2" type="ORF">VNI00_003420</name>
</gene>
<comment type="caution">
    <text evidence="2">The sequence shown here is derived from an EMBL/GenBank/DDBJ whole genome shotgun (WGS) entry which is preliminary data.</text>
</comment>
<keyword evidence="3" id="KW-1185">Reference proteome</keyword>
<protein>
    <submittedName>
        <fullName evidence="2">Uncharacterized protein</fullName>
    </submittedName>
</protein>
<sequence>MQAEPVMTPSVPSKPQLAPLRTSFDYKPPPHIPIILFILKCKRKWTQTTYIRSHLHIRNLTYTRIDRFLRNCLLPSMFYHPHPM</sequence>
<dbReference type="AlphaFoldDB" id="A0AAW0DSU4"/>
<dbReference type="Proteomes" id="UP001383192">
    <property type="component" value="Unassembled WGS sequence"/>
</dbReference>